<feature type="transmembrane region" description="Helical" evidence="1">
    <location>
        <begin position="53"/>
        <end position="74"/>
    </location>
</feature>
<feature type="transmembrane region" description="Helical" evidence="1">
    <location>
        <begin position="80"/>
        <end position="100"/>
    </location>
</feature>
<feature type="transmembrane region" description="Helical" evidence="1">
    <location>
        <begin position="135"/>
        <end position="154"/>
    </location>
</feature>
<accession>A0ABV9HS55</accession>
<reference evidence="3" key="1">
    <citation type="journal article" date="2019" name="Int. J. Syst. Evol. Microbiol.">
        <title>The Global Catalogue of Microorganisms (GCM) 10K type strain sequencing project: providing services to taxonomists for standard genome sequencing and annotation.</title>
        <authorList>
            <consortium name="The Broad Institute Genomics Platform"/>
            <consortium name="The Broad Institute Genome Sequencing Center for Infectious Disease"/>
            <person name="Wu L."/>
            <person name="Ma J."/>
        </authorList>
    </citation>
    <scope>NUCLEOTIDE SEQUENCE [LARGE SCALE GENOMIC DNA]</scope>
    <source>
        <strain evidence="3">YJ-61-S</strain>
    </source>
</reference>
<sequence>MFAEIGFMVGFSENINLLSFLNIVSQITFLILLKPIVKVEFKSFSGHNLTESIISFLGLSYILGYVLYLVFPLIPDFTLFFPSLLAFFITVVLCTGIPFFNKHPDNLMLWGIGTALVAEMCCSFIFEYISDHRAYIVMSHIFGAFLEILFAIYLTRIEDIASFDNDSYV</sequence>
<organism evidence="2 3">
    <name type="scientific">Dokdonia ponticola</name>
    <dbReference type="NCBI Taxonomy" id="2041041"/>
    <lineage>
        <taxon>Bacteria</taxon>
        <taxon>Pseudomonadati</taxon>
        <taxon>Bacteroidota</taxon>
        <taxon>Flavobacteriia</taxon>
        <taxon>Flavobacteriales</taxon>
        <taxon>Flavobacteriaceae</taxon>
        <taxon>Dokdonia</taxon>
    </lineage>
</organism>
<keyword evidence="1" id="KW-0472">Membrane</keyword>
<dbReference type="Proteomes" id="UP001596043">
    <property type="component" value="Unassembled WGS sequence"/>
</dbReference>
<dbReference type="RefSeq" id="WP_379976645.1">
    <property type="nucleotide sequence ID" value="NZ_JBHSFV010000001.1"/>
</dbReference>
<proteinExistence type="predicted"/>
<keyword evidence="1" id="KW-1133">Transmembrane helix</keyword>
<comment type="caution">
    <text evidence="2">The sequence shown here is derived from an EMBL/GenBank/DDBJ whole genome shotgun (WGS) entry which is preliminary data.</text>
</comment>
<feature type="transmembrane region" description="Helical" evidence="1">
    <location>
        <begin position="107"/>
        <end position="129"/>
    </location>
</feature>
<feature type="transmembrane region" description="Helical" evidence="1">
    <location>
        <begin position="15"/>
        <end position="33"/>
    </location>
</feature>
<evidence type="ECO:0000256" key="1">
    <source>
        <dbReference type="SAM" id="Phobius"/>
    </source>
</evidence>
<protein>
    <submittedName>
        <fullName evidence="2">Uncharacterized protein</fullName>
    </submittedName>
</protein>
<name>A0ABV9HS55_9FLAO</name>
<evidence type="ECO:0000313" key="2">
    <source>
        <dbReference type="EMBL" id="MFC4632451.1"/>
    </source>
</evidence>
<evidence type="ECO:0000313" key="3">
    <source>
        <dbReference type="Proteomes" id="UP001596043"/>
    </source>
</evidence>
<keyword evidence="1" id="KW-0812">Transmembrane</keyword>
<dbReference type="EMBL" id="JBHSFV010000001">
    <property type="protein sequence ID" value="MFC4632451.1"/>
    <property type="molecule type" value="Genomic_DNA"/>
</dbReference>
<keyword evidence="3" id="KW-1185">Reference proteome</keyword>
<gene>
    <name evidence="2" type="ORF">ACFO3O_00920</name>
</gene>